<dbReference type="SUPFAM" id="SSF53850">
    <property type="entry name" value="Periplasmic binding protein-like II"/>
    <property type="match status" value="1"/>
</dbReference>
<gene>
    <name evidence="4" type="ORF">STHERMO_0935</name>
</gene>
<dbReference type="CDD" id="cd00996">
    <property type="entry name" value="PBP2_AatB_like"/>
    <property type="match status" value="1"/>
</dbReference>
<reference evidence="4 5" key="1">
    <citation type="submission" date="2020-06" db="EMBL/GenBank/DDBJ databases">
        <authorList>
            <person name="Chuat V."/>
        </authorList>
    </citation>
    <scope>NUCLEOTIDE SEQUENCE [LARGE SCALE GENOMIC DNA]</scope>
    <source>
        <strain evidence="4">STH_CIRM_1046</strain>
    </source>
</reference>
<evidence type="ECO:0000256" key="1">
    <source>
        <dbReference type="ARBA" id="ARBA00022729"/>
    </source>
</evidence>
<dbReference type="Pfam" id="PF00497">
    <property type="entry name" value="SBP_bac_3"/>
    <property type="match status" value="1"/>
</dbReference>
<evidence type="ECO:0000313" key="5">
    <source>
        <dbReference type="Proteomes" id="UP000509120"/>
    </source>
</evidence>
<dbReference type="PROSITE" id="PS51257">
    <property type="entry name" value="PROKAR_LIPOPROTEIN"/>
    <property type="match status" value="1"/>
</dbReference>
<organism evidence="4 5">
    <name type="scientific">Streptococcus thermophilus</name>
    <dbReference type="NCBI Taxonomy" id="1308"/>
    <lineage>
        <taxon>Bacteria</taxon>
        <taxon>Bacillati</taxon>
        <taxon>Bacillota</taxon>
        <taxon>Bacilli</taxon>
        <taxon>Lactobacillales</taxon>
        <taxon>Streptococcaceae</taxon>
        <taxon>Streptococcus</taxon>
    </lineage>
</organism>
<feature type="domain" description="Solute-binding protein family 3/N-terminal" evidence="3">
    <location>
        <begin position="45"/>
        <end position="273"/>
    </location>
</feature>
<evidence type="ECO:0000256" key="2">
    <source>
        <dbReference type="SAM" id="SignalP"/>
    </source>
</evidence>
<dbReference type="Proteomes" id="UP000509120">
    <property type="component" value="Chromosome"/>
</dbReference>
<proteinExistence type="predicted"/>
<dbReference type="PANTHER" id="PTHR35936">
    <property type="entry name" value="MEMBRANE-BOUND LYTIC MUREIN TRANSGLYCOSYLASE F"/>
    <property type="match status" value="1"/>
</dbReference>
<evidence type="ECO:0000259" key="3">
    <source>
        <dbReference type="SMART" id="SM00062"/>
    </source>
</evidence>
<name>A0AAU9HG11_STRTR</name>
<feature type="chain" id="PRO_5043471097" evidence="2">
    <location>
        <begin position="23"/>
        <end position="286"/>
    </location>
</feature>
<dbReference type="RefSeq" id="WP_180483580.1">
    <property type="nucleotide sequence ID" value="NZ_CP065495.1"/>
</dbReference>
<protein>
    <submittedName>
        <fullName evidence="4">Glutamine ABC transporter substrate-binding protein</fullName>
    </submittedName>
</protein>
<dbReference type="InterPro" id="IPR001638">
    <property type="entry name" value="Solute-binding_3/MltF_N"/>
</dbReference>
<dbReference type="AlphaFoldDB" id="A0AAU9HG11"/>
<dbReference type="Gene3D" id="3.40.190.10">
    <property type="entry name" value="Periplasmic binding protein-like II"/>
    <property type="match status" value="2"/>
</dbReference>
<sequence>MKKIVKIVLLACLIILPLFALSACSSRSHFATQKDQWQTYTKEKKIKIGFDATFVPMGYEEKDGSYIGFDIDLANAVFKLYGIDVEWQAIDWDMKETELKNGTIDLIWNGYSVTDERKQSADFTEPYMVNEQVLVTKKSSGIDSVAGMAGKTLGAQAGSSGYDAFNASPKILKDVVANQKVVQYSTFTQALIDLNSGRIDGLLIDRVYANYYLEKSGVLDQYNVMPAGYEGESFAVGARKVDKTLIKKINQGFETLYKNGEFQKISNKWFGEDVATDQVKGALCQL</sequence>
<feature type="signal peptide" evidence="2">
    <location>
        <begin position="1"/>
        <end position="22"/>
    </location>
</feature>
<accession>A0AAU9HG11</accession>
<keyword evidence="1 2" id="KW-0732">Signal</keyword>
<dbReference type="EMBL" id="LR822030">
    <property type="protein sequence ID" value="CAD0155386.1"/>
    <property type="molecule type" value="Genomic_DNA"/>
</dbReference>
<dbReference type="SMART" id="SM00062">
    <property type="entry name" value="PBPb"/>
    <property type="match status" value="1"/>
</dbReference>
<dbReference type="PANTHER" id="PTHR35936:SF34">
    <property type="entry name" value="ABC TRANSPORTER EXTRACELLULAR-BINDING PROTEIN YCKB-RELATED"/>
    <property type="match status" value="1"/>
</dbReference>
<evidence type="ECO:0000313" key="4">
    <source>
        <dbReference type="EMBL" id="CAD0155386.1"/>
    </source>
</evidence>